<keyword evidence="2" id="KW-1185">Reference proteome</keyword>
<proteinExistence type="predicted"/>
<accession>A0A392NPQ9</accession>
<dbReference type="AlphaFoldDB" id="A0A392NPQ9"/>
<sequence>MDARALRRKDAFRGERPWGVLSMIHGSPIEKPYRSSAASLRSLDFYSFDLSERIRLSINQFLNSTFISLYAVHDWVGI</sequence>
<dbReference type="EMBL" id="LXQA010045112">
    <property type="protein sequence ID" value="MCI01066.1"/>
    <property type="molecule type" value="Genomic_DNA"/>
</dbReference>
<comment type="caution">
    <text evidence="1">The sequence shown here is derived from an EMBL/GenBank/DDBJ whole genome shotgun (WGS) entry which is preliminary data.</text>
</comment>
<organism evidence="1 2">
    <name type="scientific">Trifolium medium</name>
    <dbReference type="NCBI Taxonomy" id="97028"/>
    <lineage>
        <taxon>Eukaryota</taxon>
        <taxon>Viridiplantae</taxon>
        <taxon>Streptophyta</taxon>
        <taxon>Embryophyta</taxon>
        <taxon>Tracheophyta</taxon>
        <taxon>Spermatophyta</taxon>
        <taxon>Magnoliopsida</taxon>
        <taxon>eudicotyledons</taxon>
        <taxon>Gunneridae</taxon>
        <taxon>Pentapetalae</taxon>
        <taxon>rosids</taxon>
        <taxon>fabids</taxon>
        <taxon>Fabales</taxon>
        <taxon>Fabaceae</taxon>
        <taxon>Papilionoideae</taxon>
        <taxon>50 kb inversion clade</taxon>
        <taxon>NPAAA clade</taxon>
        <taxon>Hologalegina</taxon>
        <taxon>IRL clade</taxon>
        <taxon>Trifolieae</taxon>
        <taxon>Trifolium</taxon>
    </lineage>
</organism>
<evidence type="ECO:0000313" key="2">
    <source>
        <dbReference type="Proteomes" id="UP000265520"/>
    </source>
</evidence>
<protein>
    <submittedName>
        <fullName evidence="1">Uncharacterized protein</fullName>
    </submittedName>
</protein>
<reference evidence="1 2" key="1">
    <citation type="journal article" date="2018" name="Front. Plant Sci.">
        <title>Red Clover (Trifolium pratense) and Zigzag Clover (T. medium) - A Picture of Genomic Similarities and Differences.</title>
        <authorList>
            <person name="Dluhosova J."/>
            <person name="Istvanek J."/>
            <person name="Nedelnik J."/>
            <person name="Repkova J."/>
        </authorList>
    </citation>
    <scope>NUCLEOTIDE SEQUENCE [LARGE SCALE GENOMIC DNA]</scope>
    <source>
        <strain evidence="2">cv. 10/8</strain>
        <tissue evidence="1">Leaf</tissue>
    </source>
</reference>
<evidence type="ECO:0000313" key="1">
    <source>
        <dbReference type="EMBL" id="MCI01066.1"/>
    </source>
</evidence>
<dbReference type="Proteomes" id="UP000265520">
    <property type="component" value="Unassembled WGS sequence"/>
</dbReference>
<name>A0A392NPQ9_9FABA</name>